<dbReference type="PROSITE" id="PS50894">
    <property type="entry name" value="HPT"/>
    <property type="match status" value="1"/>
</dbReference>
<dbReference type="PROSITE" id="PS50110">
    <property type="entry name" value="RESPONSE_REGULATORY"/>
    <property type="match status" value="1"/>
</dbReference>
<dbReference type="InterPro" id="IPR011006">
    <property type="entry name" value="CheY-like_superfamily"/>
</dbReference>
<dbReference type="SUPFAM" id="SSF52172">
    <property type="entry name" value="CheY-like"/>
    <property type="match status" value="1"/>
</dbReference>
<feature type="modified residue" description="Phosphohistidine" evidence="3">
    <location>
        <position position="208"/>
    </location>
</feature>
<evidence type="ECO:0000256" key="2">
    <source>
        <dbReference type="ARBA" id="ARBA00023012"/>
    </source>
</evidence>
<dbReference type="Proteomes" id="UP000518288">
    <property type="component" value="Unassembled WGS sequence"/>
</dbReference>
<dbReference type="InterPro" id="IPR008207">
    <property type="entry name" value="Sig_transdc_His_kin_Hpt_dom"/>
</dbReference>
<feature type="domain" description="Response regulatory" evidence="5">
    <location>
        <begin position="29"/>
        <end position="147"/>
    </location>
</feature>
<keyword evidence="2" id="KW-0902">Two-component regulatory system</keyword>
<dbReference type="CDD" id="cd17546">
    <property type="entry name" value="REC_hyHK_CKI1_RcsC-like"/>
    <property type="match status" value="1"/>
</dbReference>
<dbReference type="InterPro" id="IPR036641">
    <property type="entry name" value="HPT_dom_sf"/>
</dbReference>
<dbReference type="AlphaFoldDB" id="A0A7Y9QTT3"/>
<dbReference type="SMART" id="SM00073">
    <property type="entry name" value="HPT"/>
    <property type="match status" value="1"/>
</dbReference>
<dbReference type="RefSeq" id="WP_179632284.1">
    <property type="nucleotide sequence ID" value="NZ_JACCFH010000001.1"/>
</dbReference>
<accession>A0A7Y9QTT3</accession>
<dbReference type="EMBL" id="JACCFH010000001">
    <property type="protein sequence ID" value="NYG31278.1"/>
    <property type="molecule type" value="Genomic_DNA"/>
</dbReference>
<comment type="caution">
    <text evidence="7">The sequence shown here is derived from an EMBL/GenBank/DDBJ whole genome shotgun (WGS) entry which is preliminary data.</text>
</comment>
<dbReference type="GO" id="GO:0004672">
    <property type="term" value="F:protein kinase activity"/>
    <property type="evidence" value="ECO:0007669"/>
    <property type="project" value="UniProtKB-ARBA"/>
</dbReference>
<evidence type="ECO:0000313" key="7">
    <source>
        <dbReference type="EMBL" id="NYG31278.1"/>
    </source>
</evidence>
<dbReference type="GO" id="GO:0000160">
    <property type="term" value="P:phosphorelay signal transduction system"/>
    <property type="evidence" value="ECO:0007669"/>
    <property type="project" value="UniProtKB-KW"/>
</dbReference>
<proteinExistence type="predicted"/>
<gene>
    <name evidence="7" type="ORF">BDD16_000264</name>
</gene>
<evidence type="ECO:0000259" key="6">
    <source>
        <dbReference type="PROSITE" id="PS50894"/>
    </source>
</evidence>
<dbReference type="PANTHER" id="PTHR45339:SF3">
    <property type="entry name" value="HISTIDINE KINASE"/>
    <property type="match status" value="1"/>
</dbReference>
<evidence type="ECO:0000313" key="8">
    <source>
        <dbReference type="Proteomes" id="UP000518288"/>
    </source>
</evidence>
<dbReference type="GO" id="GO:0005886">
    <property type="term" value="C:plasma membrane"/>
    <property type="evidence" value="ECO:0007669"/>
    <property type="project" value="UniProtKB-SubCell"/>
</dbReference>
<organism evidence="7 8">
    <name type="scientific">Sphaerotilus montanus</name>
    <dbReference type="NCBI Taxonomy" id="522889"/>
    <lineage>
        <taxon>Bacteria</taxon>
        <taxon>Pseudomonadati</taxon>
        <taxon>Pseudomonadota</taxon>
        <taxon>Betaproteobacteria</taxon>
        <taxon>Burkholderiales</taxon>
        <taxon>Sphaerotilaceae</taxon>
        <taxon>Sphaerotilus</taxon>
    </lineage>
</organism>
<dbReference type="Pfam" id="PF00072">
    <property type="entry name" value="Response_reg"/>
    <property type="match status" value="1"/>
</dbReference>
<dbReference type="Gene3D" id="3.40.50.2300">
    <property type="match status" value="1"/>
</dbReference>
<dbReference type="SMART" id="SM00448">
    <property type="entry name" value="REC"/>
    <property type="match status" value="1"/>
</dbReference>
<dbReference type="InterPro" id="IPR001789">
    <property type="entry name" value="Sig_transdc_resp-reg_receiver"/>
</dbReference>
<dbReference type="Pfam" id="PF01627">
    <property type="entry name" value="Hpt"/>
    <property type="match status" value="1"/>
</dbReference>
<dbReference type="SUPFAM" id="SSF47226">
    <property type="entry name" value="Histidine-containing phosphotransfer domain, HPT domain"/>
    <property type="match status" value="1"/>
</dbReference>
<feature type="domain" description="HPt" evidence="6">
    <location>
        <begin position="169"/>
        <end position="262"/>
    </location>
</feature>
<dbReference type="CDD" id="cd00088">
    <property type="entry name" value="HPT"/>
    <property type="match status" value="1"/>
</dbReference>
<evidence type="ECO:0000259" key="5">
    <source>
        <dbReference type="PROSITE" id="PS50110"/>
    </source>
</evidence>
<dbReference type="PANTHER" id="PTHR45339">
    <property type="entry name" value="HYBRID SIGNAL TRANSDUCTION HISTIDINE KINASE J"/>
    <property type="match status" value="1"/>
</dbReference>
<evidence type="ECO:0000256" key="4">
    <source>
        <dbReference type="PROSITE-ProRule" id="PRU00169"/>
    </source>
</evidence>
<keyword evidence="1 4" id="KW-0597">Phosphoprotein</keyword>
<protein>
    <submittedName>
        <fullName evidence="7">CheY-like chemotaxis protein</fullName>
    </submittedName>
</protein>
<reference evidence="7 8" key="1">
    <citation type="submission" date="2020-07" db="EMBL/GenBank/DDBJ databases">
        <title>Genomic Encyclopedia of Archaeal and Bacterial Type Strains, Phase II (KMG-II): from individual species to whole genera.</title>
        <authorList>
            <person name="Goeker M."/>
        </authorList>
    </citation>
    <scope>NUCLEOTIDE SEQUENCE [LARGE SCALE GENOMIC DNA]</scope>
    <source>
        <strain evidence="7 8">DSM 21226</strain>
    </source>
</reference>
<sequence>MNEVPPCCQPARPHGARPCAAGMPPLHGHVLLVEDNPVNQGVAKAMLHRLGLSMALARHGGEAVELVRTQIFDLVLMDCQMPVMDGYEATAAIRALPDGRGLGLPVIALTGNALPGDEQRCLSAGMDAFLAKPHTLADLQAMLVHWLPTVPAIDPAVFDTLRELDPSGGPDLTRAVFRTFLASAEPAMARVEAAIAEGDAQVLGQEAHSLKSSAANVGARTLSEVHRALEHCARGGRMAEARSLLAPLQREHARAVAGLRAWMKAAT</sequence>
<evidence type="ECO:0000256" key="3">
    <source>
        <dbReference type="PROSITE-ProRule" id="PRU00110"/>
    </source>
</evidence>
<name>A0A7Y9QTT3_9BURK</name>
<feature type="modified residue" description="4-aspartylphosphate" evidence="4">
    <location>
        <position position="78"/>
    </location>
</feature>
<dbReference type="Gene3D" id="1.20.120.160">
    <property type="entry name" value="HPT domain"/>
    <property type="match status" value="1"/>
</dbReference>
<dbReference type="GO" id="GO:0005524">
    <property type="term" value="F:ATP binding"/>
    <property type="evidence" value="ECO:0007669"/>
    <property type="project" value="UniProtKB-KW"/>
</dbReference>
<keyword evidence="8" id="KW-1185">Reference proteome</keyword>
<evidence type="ECO:0000256" key="1">
    <source>
        <dbReference type="ARBA" id="ARBA00022553"/>
    </source>
</evidence>